<evidence type="ECO:0000313" key="3">
    <source>
        <dbReference type="EMBL" id="QOE74796.1"/>
    </source>
</evidence>
<protein>
    <submittedName>
        <fullName evidence="4">Protein E30</fullName>
    </submittedName>
</protein>
<sequence>MAPILVLFILVTIVTGLTSRHLQQSEKYSDMELSGSGSGSGDDEESGDELENTTAVESENVATSIGLNATDENFFTPTPEYPTESYISPEGQGGPLVNPEDGFYINSDGLGDPDDDDVPEVKLLVKAFEIIHPFE</sequence>
<reference evidence="4" key="2">
    <citation type="journal article" date="2013" name="J. Wildl. Dis.">
        <title>Fatal herpesvirus hemorrhagic disease in wild and orphan asian elephants in southern India.</title>
        <authorList>
            <person name="Zachariah A."/>
            <person name="Zong J.-C."/>
            <person name="Long S.Y."/>
            <person name="Latimer E.M."/>
            <person name="Heaggans S.Y."/>
            <person name="Richman L.K."/>
            <person name="Hayward G.S."/>
        </authorList>
    </citation>
    <scope>NUCLEOTIDE SEQUENCE</scope>
    <source>
        <strain evidence="4">IP143 Kozhikode l</strain>
        <strain evidence="3">IP165 Thirunelli2</strain>
        <strain evidence="2">IP91 Thirunelli1</strain>
    </source>
</reference>
<organism evidence="4">
    <name type="scientific">Elephant endotheliotropic herpesvirus 1A</name>
    <dbReference type="NCBI Taxonomy" id="759753"/>
    <lineage>
        <taxon>Viruses</taxon>
        <taxon>Duplodnaviria</taxon>
        <taxon>Heunggongvirae</taxon>
        <taxon>Peploviricota</taxon>
        <taxon>Herviviricetes</taxon>
        <taxon>Herpesvirales</taxon>
        <taxon>Orthoherpesviridae</taxon>
        <taxon>Betaherpesvirinae</taxon>
        <taxon>Proboscivirus</taxon>
        <taxon>Proboscivirus elephantidbeta1</taxon>
        <taxon>Elephantid herpesvirus 1</taxon>
    </lineage>
</organism>
<gene>
    <name evidence="4" type="primary">E30</name>
</gene>
<name>A0A866VUP1_ELHV1</name>
<reference evidence="2" key="5">
    <citation type="submission" date="2019-08" db="EMBL/GenBank/DDBJ databases">
        <title>Annotated Complete DNA Sequences of Six EEHV1A Genomes from Lethal HD cases in Young Asian Elephants from India.</title>
        <authorList>
            <person name="Krishnankutty S.P."/>
            <person name="Zachariah A."/>
            <person name="Maheswari U."/>
            <person name="Heaggans S.Y."/>
            <person name="Muraleedharan M."/>
            <person name="Velayutham D."/>
            <person name="Santhosh S."/>
            <person name="Hayward G.S."/>
        </authorList>
    </citation>
    <scope>NUCLEOTIDE SEQUENCE</scope>
    <source>
        <strain evidence="2">IP91 Thirunelli1</strain>
    </source>
</reference>
<dbReference type="EMBL" id="MN366294">
    <property type="protein sequence ID" value="QOE75033.1"/>
    <property type="molecule type" value="Genomic_DNA"/>
</dbReference>
<evidence type="ECO:0000313" key="2">
    <source>
        <dbReference type="EMBL" id="QOE74559.1"/>
    </source>
</evidence>
<dbReference type="EMBL" id="MN366290">
    <property type="protein sequence ID" value="QOE74559.1"/>
    <property type="molecule type" value="Genomic_DNA"/>
</dbReference>
<reference evidence="4" key="1">
    <citation type="journal article" date="2013" name="Genome Announc.">
        <title>Complete Genome Sequence of Elephant Endotheliotropic Herpesvirus 1A.</title>
        <authorList>
            <person name="Ling P.D."/>
            <person name="Reid J.G."/>
            <person name="Qin X."/>
            <person name="Muzny D.M."/>
            <person name="Gibbs R."/>
            <person name="Petrosino J."/>
            <person name="Peng R."/>
            <person name="Zong J.C."/>
            <person name="Heaggans S.Y."/>
            <person name="Hayward G.S."/>
        </authorList>
    </citation>
    <scope>NUCLEOTIDE SEQUENCE</scope>
    <source>
        <strain evidence="4">IP143 Kozhikode l</strain>
        <strain evidence="3">IP165 Thirunelli2</strain>
        <strain evidence="2">IP91 Thirunelli1</strain>
    </source>
</reference>
<proteinExistence type="predicted"/>
<reference evidence="2" key="3">
    <citation type="journal article" date="2016" name="MSphere">
        <title>Complete Genome Sequence of Elephant Endotheliotropic Herpesvirus 4, the First Example of a GC-Rich Branch Proboscivirus.</title>
        <authorList>
            <person name="Ling P.D."/>
            <person name="Long S.Y."/>
            <person name="Fuery A."/>
            <person name="Peng R.S."/>
            <person name="Heaggans S.Y."/>
            <person name="Qin X."/>
            <person name="Worley K.C."/>
            <person name="Dugan S."/>
            <person name="Hayward G.S."/>
        </authorList>
    </citation>
    <scope>NUCLEOTIDE SEQUENCE</scope>
    <source>
        <strain evidence="2">IP91 Thirunelli1</strain>
    </source>
</reference>
<feature type="compositionally biased region" description="Polar residues" evidence="1">
    <location>
        <begin position="52"/>
        <end position="76"/>
    </location>
</feature>
<reference evidence="4" key="6">
    <citation type="submission" date="2019-08" db="EMBL/GenBank/DDBJ databases">
        <title>Annotated Complete DNA Sequences of Six EEHV1A Genomes from Lethal HD Cases in Young Asian Elephants from India.</title>
        <authorList>
            <person name="Krishnankutty S.P."/>
            <person name="Zachariah A."/>
            <person name="Maheswari U."/>
            <person name="Heaggans S.Y."/>
            <person name="Muraleedharan M."/>
            <person name="Velayutham D."/>
            <person name="Santhosh S."/>
            <person name="Hayward G.S."/>
        </authorList>
    </citation>
    <scope>NUCLEOTIDE SEQUENCE</scope>
    <source>
        <strain evidence="4">IP143 Kozhikode l</strain>
        <strain evidence="3">IP165 Thirunelli2</strain>
    </source>
</reference>
<reference evidence="4" key="4">
    <citation type="journal article" date="2016" name="MSphere">
        <title>Comparison of the Gene Coding Contents and Other Unusual Features of the GC-Rich and AT-Rich Branch Probosciviruses.</title>
        <authorList>
            <person name="Ling P.D."/>
            <person name="Long S.Y."/>
            <person name="Zong J.C."/>
            <person name="Heaggans S.Y."/>
            <person name="Qin X."/>
            <person name="Hayward G.S."/>
        </authorList>
    </citation>
    <scope>NUCLEOTIDE SEQUENCE</scope>
    <source>
        <strain evidence="4">IP143 Kozhikode l</strain>
        <strain evidence="3">IP165 Thirunelli2</strain>
    </source>
</reference>
<feature type="region of interest" description="Disordered" evidence="1">
    <location>
        <begin position="24"/>
        <end position="116"/>
    </location>
</feature>
<reference evidence="4" key="7">
    <citation type="journal article" name="PLoS ONE">
        <title>Extended genotypic evaluation and comparison of twenty-two cases of lethal EEHV1 hemorrhagic disease in wild and captive Asian elephants in India.</title>
        <authorList>
            <person name="Zachariah A."/>
            <person name="Sajesh P.K."/>
            <person name="Santhosh S."/>
            <person name="Bathrachalam C."/>
            <person name="Megha M."/>
            <person name="Pandiyan J."/>
            <person name="Jishnu M."/>
            <person name="Kobragade R.S."/>
            <person name="Long S.Y."/>
            <person name="Zong J.-C."/>
            <person name="Latimer E.M."/>
            <person name="Heaggans S.Y."/>
            <person name="Hayward G.S."/>
        </authorList>
    </citation>
    <scope>NUCLEOTIDE SEQUENCE</scope>
    <source>
        <strain evidence="4">IP143 Kozhikode l</strain>
        <strain evidence="3">IP165 Thirunelli2</strain>
        <strain evidence="2">IP91 Thirunelli1</strain>
    </source>
</reference>
<evidence type="ECO:0000313" key="4">
    <source>
        <dbReference type="EMBL" id="QOE75033.1"/>
    </source>
</evidence>
<evidence type="ECO:0000256" key="1">
    <source>
        <dbReference type="SAM" id="MobiDB-lite"/>
    </source>
</evidence>
<accession>A0A866VUP1</accession>
<dbReference type="EMBL" id="MN366292">
    <property type="protein sequence ID" value="QOE74796.1"/>
    <property type="molecule type" value="Genomic_DNA"/>
</dbReference>
<feature type="compositionally biased region" description="Acidic residues" evidence="1">
    <location>
        <begin position="41"/>
        <end position="51"/>
    </location>
</feature>